<feature type="domain" description="DUF6443" evidence="1">
    <location>
        <begin position="539"/>
        <end position="656"/>
    </location>
</feature>
<dbReference type="InterPro" id="IPR050708">
    <property type="entry name" value="T6SS_VgrG/RHS"/>
</dbReference>
<keyword evidence="3" id="KW-1185">Reference proteome</keyword>
<sequence>MVKIKSLFFLMMILPYFISFMYCQNTQQGMSRAKRIDIVNATFVYNDIQNTERLSNDYVGEPANEAFYALTFFVKSTLRIRANFIDDLSSVYIYVLDAKGKCISKFHKAGSISVDSGTYYVVVEGTYKNGNILTEIDVLADILLQETIIDVGYISNNFSSYSHTQDTKTTGKGFVWEPQTSTNDVFYKFTLNSPMELVMTHAGSELSNTYLILMMSSGYIITHTSENRDWEDQTTFASTLRYNLNKGTYYVVSCGKTDNGKITTTIRRPRTLFELGNYNDKFVYENTQDTKRTSNSYIPPRWIWDASPNDVFYRFTLDAPMDVFVENQSELKSTRIFLIEESPEVDVQHQPIILKGGESPYIGDGSGVYSLLKGTYNIIVEGHSDSQNNIHNGLITTFIRGMPCERVEKNLGDITTPGCTTVGIDTRRTSNAYGNPFCNDIYYKFELSRQMDFLASLGQNSELDCVNMYLLNQSEALISFSNDSLLHVKDLPRGIYYFVVEGTNGDGNISIEMKISGLFDLVDPTKNNSNNYVLTRIYTDEKGKESRLKMEYFDGLGRPFQSILVRESAMGNDLVSHKEYDGVSRMYKEWLPCVTTNSTGLPVPVEILESLSPSLYQGDSQAYSEIIYEASPLNRILEQFGPGNAWRSGAHSVKSMHLTNIVDVDTLNCIYYTATYENDTIFHLNKAKSYDTGSLYVIRVENEDGDISFEFKDKLDRLILSRQMRCDEGGSSSHDTYYIYDDFGNQTVVLPPEASDMLKTGSSTNSWKSNAIILQKYAYLYRYDHRNRCIAKKLPGCDWILYVYDHSDRLVFSQDGNQRIKKEWSFSISDVFGRECFTGICMNVMNAFSNHLDKIVVKGERSAAGSYKGYSLSGVTLVVPTILAFNYYDDYQFMDESGILENTDAEIMYEGAYEKEGFGKRYTASAKGLLTGTLIGQLDNFGLTSTYLYSVMYYDDCSRLIQTKSNNHLGGFEKEYVGYNFVGQPIKRMRTHSVSNNIHSELYTYTYDHAGRLLTTKHQYQKNNDSALSSTLVDNKYDELGRLAINQRNGQEELETLYTYNVRSWVKSLDNSLFKQTLFYTEKRPNGTNTPFYNGNISGMDWQSNDRKQRGYDFAYDNLSRLTQASYLEDHARCTKFDTSYSYDKHGNMLSLRRNGNKGTSTYGEIDNLTLFYCGNQLLKVDDSAANPSLSMSMDFKDGVNQDNEYSYDKNGNLTKDLNKGINNISYNFLNLPRRISFSGVNKPETEYVYSASGAKLSAIHRSSTEKRTDYIGNMIYENGSLKRILVDGGYIESGQYHFYLCDHLGNNRVVAKADGSVVQTNHYYPYGMTFAESTFTDKQPYKYNNKELDMENGLNLYDYEARQLDLGVPRFTTIDPLAEKYYSISPYAYCANNPLRFMDPDGRDVWEINQNGEIVNRIKDKTQDAFYKVDSEGKRLEGDGSSMVFAYGTIKSQREVTINVEDANGNINKETIAIFEVKGDENASNLFNFIISPETNNVEWGLVQVGSAKAGLNLLGTMQEKTHSGMGSYALGYGYTIRKSDHNHPSGSTTPSESDVNNAKAISDIFPKAQFNILGYPNQPIPFNKNSPYIKPAYPGAKHGKRQPGKTW</sequence>
<organism evidence="2 3">
    <name type="scientific">Bacteroides reticulotermitis</name>
    <dbReference type="NCBI Taxonomy" id="1133319"/>
    <lineage>
        <taxon>Bacteria</taxon>
        <taxon>Pseudomonadati</taxon>
        <taxon>Bacteroidota</taxon>
        <taxon>Bacteroidia</taxon>
        <taxon>Bacteroidales</taxon>
        <taxon>Bacteroidaceae</taxon>
        <taxon>Bacteroides</taxon>
    </lineage>
</organism>
<reference evidence="2" key="1">
    <citation type="submission" date="2020-08" db="EMBL/GenBank/DDBJ databases">
        <title>Genomic Encyclopedia of Type Strains, Phase IV (KMG-IV): sequencing the most valuable type-strain genomes for metagenomic binning, comparative biology and taxonomic classification.</title>
        <authorList>
            <person name="Goeker M."/>
        </authorList>
    </citation>
    <scope>NUCLEOTIDE SEQUENCE [LARGE SCALE GENOMIC DNA]</scope>
    <source>
        <strain evidence="2">DSM 105720</strain>
    </source>
</reference>
<protein>
    <submittedName>
        <fullName evidence="2">RHS repeat-associated protein</fullName>
    </submittedName>
</protein>
<accession>A0A840D1I3</accession>
<dbReference type="PANTHER" id="PTHR32305:SF15">
    <property type="entry name" value="PROTEIN RHSA-RELATED"/>
    <property type="match status" value="1"/>
</dbReference>
<dbReference type="NCBIfam" id="TIGR03696">
    <property type="entry name" value="Rhs_assc_core"/>
    <property type="match status" value="1"/>
</dbReference>
<dbReference type="InterPro" id="IPR022385">
    <property type="entry name" value="Rhs_assc_core"/>
</dbReference>
<evidence type="ECO:0000259" key="1">
    <source>
        <dbReference type="Pfam" id="PF20041"/>
    </source>
</evidence>
<comment type="caution">
    <text evidence="2">The sequence shown here is derived from an EMBL/GenBank/DDBJ whole genome shotgun (WGS) entry which is preliminary data.</text>
</comment>
<dbReference type="EMBL" id="JACIER010000011">
    <property type="protein sequence ID" value="MBB4044911.1"/>
    <property type="molecule type" value="Genomic_DNA"/>
</dbReference>
<evidence type="ECO:0000313" key="2">
    <source>
        <dbReference type="EMBL" id="MBB4044911.1"/>
    </source>
</evidence>
<dbReference type="InterPro" id="IPR020891">
    <property type="entry name" value="UPF0758_CS"/>
</dbReference>
<proteinExistence type="predicted"/>
<name>A0A840D1I3_9BACE</name>
<dbReference type="PROSITE" id="PS01302">
    <property type="entry name" value="UPF0758"/>
    <property type="match status" value="1"/>
</dbReference>
<dbReference type="PANTHER" id="PTHR32305">
    <property type="match status" value="1"/>
</dbReference>
<dbReference type="Pfam" id="PF20041">
    <property type="entry name" value="DUF6443"/>
    <property type="match status" value="1"/>
</dbReference>
<dbReference type="InterPro" id="IPR045619">
    <property type="entry name" value="DUF6443"/>
</dbReference>
<dbReference type="Proteomes" id="UP000560658">
    <property type="component" value="Unassembled WGS sequence"/>
</dbReference>
<dbReference type="Gene3D" id="2.180.10.10">
    <property type="entry name" value="RHS repeat-associated core"/>
    <property type="match status" value="1"/>
</dbReference>
<dbReference type="RefSeq" id="WP_052517084.1">
    <property type="nucleotide sequence ID" value="NZ_JACIER010000011.1"/>
</dbReference>
<gene>
    <name evidence="2" type="ORF">GGR06_002713</name>
</gene>
<evidence type="ECO:0000313" key="3">
    <source>
        <dbReference type="Proteomes" id="UP000560658"/>
    </source>
</evidence>